<comment type="caution">
    <text evidence="12">The sequence shown here is derived from an EMBL/GenBank/DDBJ whole genome shotgun (WGS) entry which is preliminary data.</text>
</comment>
<organism evidence="12 13">
    <name type="scientific">Entomortierella parvispora</name>
    <dbReference type="NCBI Taxonomy" id="205924"/>
    <lineage>
        <taxon>Eukaryota</taxon>
        <taxon>Fungi</taxon>
        <taxon>Fungi incertae sedis</taxon>
        <taxon>Mucoromycota</taxon>
        <taxon>Mortierellomycotina</taxon>
        <taxon>Mortierellomycetes</taxon>
        <taxon>Mortierellales</taxon>
        <taxon>Mortierellaceae</taxon>
        <taxon>Entomortierella</taxon>
    </lineage>
</organism>
<dbReference type="Pfam" id="PF03901">
    <property type="entry name" value="Glyco_transf_22"/>
    <property type="match status" value="1"/>
</dbReference>
<reference evidence="12" key="1">
    <citation type="submission" date="2021-11" db="EMBL/GenBank/DDBJ databases">
        <authorList>
            <person name="Herlambang A."/>
            <person name="Guo Y."/>
            <person name="Takashima Y."/>
            <person name="Nishizawa T."/>
        </authorList>
    </citation>
    <scope>NUCLEOTIDE SEQUENCE</scope>
    <source>
        <strain evidence="12">E1425</strain>
    </source>
</reference>
<feature type="transmembrane region" description="Helical" evidence="10">
    <location>
        <begin position="214"/>
        <end position="235"/>
    </location>
</feature>
<comment type="subcellular location">
    <subcellularLocation>
        <location evidence="1 10">Endoplasmic reticulum membrane</location>
        <topology evidence="1 10">Multi-pass membrane protein</topology>
    </subcellularLocation>
</comment>
<evidence type="ECO:0000256" key="1">
    <source>
        <dbReference type="ARBA" id="ARBA00004477"/>
    </source>
</evidence>
<accession>A0A9P3HHZ4</accession>
<dbReference type="EMBL" id="BQFW01000013">
    <property type="protein sequence ID" value="GJJ76971.1"/>
    <property type="molecule type" value="Genomic_DNA"/>
</dbReference>
<evidence type="ECO:0000313" key="12">
    <source>
        <dbReference type="EMBL" id="GJJ76971.1"/>
    </source>
</evidence>
<keyword evidence="13" id="KW-1185">Reference proteome</keyword>
<dbReference type="PANTHER" id="PTHR22760:SF4">
    <property type="entry name" value="GPI MANNOSYLTRANSFERASE 3"/>
    <property type="match status" value="1"/>
</dbReference>
<feature type="transmembrane region" description="Helical" evidence="10">
    <location>
        <begin position="277"/>
        <end position="298"/>
    </location>
</feature>
<dbReference type="PANTHER" id="PTHR22760">
    <property type="entry name" value="GLYCOSYLTRANSFERASE"/>
    <property type="match status" value="1"/>
</dbReference>
<dbReference type="GO" id="GO:0000026">
    <property type="term" value="F:alpha-1,2-mannosyltransferase activity"/>
    <property type="evidence" value="ECO:0007669"/>
    <property type="project" value="TreeGrafter"/>
</dbReference>
<dbReference type="EC" id="2.4.1.-" evidence="10"/>
<dbReference type="GO" id="GO:0006506">
    <property type="term" value="P:GPI anchor biosynthetic process"/>
    <property type="evidence" value="ECO:0007669"/>
    <property type="project" value="TreeGrafter"/>
</dbReference>
<keyword evidence="3 10" id="KW-0328">Glycosyltransferase</keyword>
<evidence type="ECO:0000256" key="5">
    <source>
        <dbReference type="ARBA" id="ARBA00022692"/>
    </source>
</evidence>
<evidence type="ECO:0000256" key="2">
    <source>
        <dbReference type="ARBA" id="ARBA00006065"/>
    </source>
</evidence>
<gene>
    <name evidence="12" type="ORF">EMPS_09330</name>
</gene>
<keyword evidence="8 10" id="KW-0472">Membrane</keyword>
<comment type="function">
    <text evidence="9">Mannosyltransferase involved in glycosylphosphatidylinositol-anchor biosynthesis. Transfers the third mannose to Man2-GlcN-acyl-PI during GPI precursor assembly.</text>
</comment>
<feature type="transmembrane region" description="Helical" evidence="10">
    <location>
        <begin position="310"/>
        <end position="327"/>
    </location>
</feature>
<evidence type="ECO:0000256" key="6">
    <source>
        <dbReference type="ARBA" id="ARBA00022824"/>
    </source>
</evidence>
<name>A0A9P3HHZ4_9FUNG</name>
<keyword evidence="7 10" id="KW-1133">Transmembrane helix</keyword>
<evidence type="ECO:0000256" key="11">
    <source>
        <dbReference type="SAM" id="MobiDB-lite"/>
    </source>
</evidence>
<keyword evidence="4" id="KW-0808">Transferase</keyword>
<evidence type="ECO:0000256" key="4">
    <source>
        <dbReference type="ARBA" id="ARBA00022679"/>
    </source>
</evidence>
<feature type="transmembrane region" description="Helical" evidence="10">
    <location>
        <begin position="43"/>
        <end position="60"/>
    </location>
</feature>
<evidence type="ECO:0000256" key="8">
    <source>
        <dbReference type="ARBA" id="ARBA00023136"/>
    </source>
</evidence>
<feature type="transmembrane region" description="Helical" evidence="10">
    <location>
        <begin position="648"/>
        <end position="670"/>
    </location>
</feature>
<feature type="region of interest" description="Disordered" evidence="11">
    <location>
        <begin position="616"/>
        <end position="646"/>
    </location>
</feature>
<keyword evidence="5 10" id="KW-0812">Transmembrane</keyword>
<keyword evidence="6 10" id="KW-0256">Endoplasmic reticulum</keyword>
<evidence type="ECO:0000256" key="9">
    <source>
        <dbReference type="ARBA" id="ARBA00024708"/>
    </source>
</evidence>
<proteinExistence type="inferred from homology"/>
<feature type="region of interest" description="Disordered" evidence="11">
    <location>
        <begin position="90"/>
        <end position="112"/>
    </location>
</feature>
<feature type="transmembrane region" description="Helical" evidence="10">
    <location>
        <begin position="159"/>
        <end position="180"/>
    </location>
</feature>
<evidence type="ECO:0000256" key="10">
    <source>
        <dbReference type="RuleBase" id="RU363075"/>
    </source>
</evidence>
<dbReference type="OrthoDB" id="416834at2759"/>
<evidence type="ECO:0000256" key="3">
    <source>
        <dbReference type="ARBA" id="ARBA00022676"/>
    </source>
</evidence>
<dbReference type="InterPro" id="IPR005599">
    <property type="entry name" value="GPI_mannosylTrfase"/>
</dbReference>
<feature type="transmembrane region" description="Helical" evidence="10">
    <location>
        <begin position="121"/>
        <end position="147"/>
    </location>
</feature>
<sequence>MAILGLEDGALFIVGPRILQSGFAALGDLYAYKFSYRLFENQLIANWTLFLSAASWWNFFCSTRTLANSLESALTIVALYYWPFTNSQASTPTTPTSTVPSPRHGSESKEKKSVQNSLKTALMVASLTCIFRPTAAILWIFLGVFLLLNRFSKGSLKEVIAITLKVIFIGGVAVAGSAVLDTTLLYGRWILTPLNFVRVNVLEGISLFYGHSPWHWYISQGIPILFGIYIPLVLFGSWKAWGAPQSGLNTGLKQQVLYLCLWALVVYSSLQHKEWRFLYPILYPMLAFGGDALYTFSLSGIQGWRSSRKFVILVAVLVGVNAIMAWYTTFVHQRGVVDVMDWIREKSREGKIESVAFIMPCHSTPWYSNVHLKNREPLDMWFLTCEPPLGDINVSTYKDDSDIFYEDPAKYLSTRFASKTTRVYGNDGLTHPRHQEKDSHIVFFEDLVRTYPDTLAWFSNQGYVESVATQGQILSLTYGNEQILAYVQNGQNSAILALPLSNYPSPAPSPSKTYPAPAAYSGCNEAITVQSGYLGLSYYLACMNSPMESTPSQLFTIADVTAATTSATANVAASVIDPVNYTRNNYFIPLGADPNPFAWTGTQGLGLAGINRGHWEGPPMDPDITVPSELNMGSGGHDSSSSSSSSSLSTGAIVGIVVGALVVLGVVFWAMRKRNSDNGPGAENSSVPGKQELGLGAMVATKPTMTISPSSQMGTQVYDQGLGGGFNHGQFLAHSRPNVATSMADTSRQL</sequence>
<dbReference type="AlphaFoldDB" id="A0A9P3HHZ4"/>
<comment type="similarity">
    <text evidence="2">Belongs to the glycosyltransferase 22 family. PIGB subfamily.</text>
</comment>
<protein>
    <recommendedName>
        <fullName evidence="10">Mannosyltransferase</fullName>
        <ecNumber evidence="10">2.4.1.-</ecNumber>
    </recommendedName>
</protein>
<reference evidence="12" key="2">
    <citation type="journal article" date="2022" name="Microbiol. Resour. Announc.">
        <title>Whole-Genome Sequence of Entomortierella parvispora E1425, a Mucoromycotan Fungus Associated with Burkholderiaceae-Related Endosymbiotic Bacteria.</title>
        <authorList>
            <person name="Herlambang A."/>
            <person name="Guo Y."/>
            <person name="Takashima Y."/>
            <person name="Narisawa K."/>
            <person name="Ohta H."/>
            <person name="Nishizawa T."/>
        </authorList>
    </citation>
    <scope>NUCLEOTIDE SEQUENCE</scope>
    <source>
        <strain evidence="12">E1425</strain>
    </source>
</reference>
<evidence type="ECO:0000313" key="13">
    <source>
        <dbReference type="Proteomes" id="UP000827284"/>
    </source>
</evidence>
<dbReference type="Proteomes" id="UP000827284">
    <property type="component" value="Unassembled WGS sequence"/>
</dbReference>
<feature type="compositionally biased region" description="Low complexity" evidence="11">
    <location>
        <begin position="90"/>
        <end position="102"/>
    </location>
</feature>
<dbReference type="GO" id="GO:0005789">
    <property type="term" value="C:endoplasmic reticulum membrane"/>
    <property type="evidence" value="ECO:0007669"/>
    <property type="project" value="UniProtKB-SubCell"/>
</dbReference>
<evidence type="ECO:0000256" key="7">
    <source>
        <dbReference type="ARBA" id="ARBA00022989"/>
    </source>
</evidence>